<dbReference type="PANTHER" id="PTHR34819">
    <property type="entry name" value="LARGE CYSTEINE-RICH PERIPLASMIC PROTEIN OMCB"/>
    <property type="match status" value="1"/>
</dbReference>
<dbReference type="InterPro" id="IPR047589">
    <property type="entry name" value="DUF11_rpt"/>
</dbReference>
<dbReference type="PANTHER" id="PTHR34819:SF3">
    <property type="entry name" value="CELL SURFACE PROTEIN"/>
    <property type="match status" value="1"/>
</dbReference>
<gene>
    <name evidence="1" type="ORF">QOZ84_09675</name>
</gene>
<dbReference type="Proteomes" id="UP001301012">
    <property type="component" value="Unassembled WGS sequence"/>
</dbReference>
<evidence type="ECO:0000313" key="1">
    <source>
        <dbReference type="EMBL" id="MDK2563818.1"/>
    </source>
</evidence>
<name>A0ABT7EA66_9FIRM</name>
<comment type="caution">
    <text evidence="1">The sequence shown here is derived from an EMBL/GenBank/DDBJ whole genome shotgun (WGS) entry which is preliminary data.</text>
</comment>
<dbReference type="NCBIfam" id="TIGR01451">
    <property type="entry name" value="B_ant_repeat"/>
    <property type="match status" value="1"/>
</dbReference>
<dbReference type="EMBL" id="JASKYM010000004">
    <property type="protein sequence ID" value="MDK2563818.1"/>
    <property type="molecule type" value="Genomic_DNA"/>
</dbReference>
<reference evidence="1 2" key="1">
    <citation type="submission" date="2023-05" db="EMBL/GenBank/DDBJ databases">
        <title>Rombocin, a short stable natural nisin variant, displays selective antimicrobial activity against Listeria monocytogenes and employs dual mode of action to kill target bacterial strains.</title>
        <authorList>
            <person name="Wambui J."/>
            <person name="Stephan R."/>
            <person name="Kuipers O.P."/>
        </authorList>
    </citation>
    <scope>NUCLEOTIDE SEQUENCE [LARGE SCALE GENOMIC DNA]</scope>
    <source>
        <strain evidence="1 2">RC002</strain>
    </source>
</reference>
<protein>
    <submittedName>
        <fullName evidence="1">DUF11 domain-containing protein</fullName>
    </submittedName>
</protein>
<proteinExistence type="predicted"/>
<accession>A0ABT7EA66</accession>
<dbReference type="RefSeq" id="WP_284132759.1">
    <property type="nucleotide sequence ID" value="NZ_JASKYM010000004.1"/>
</dbReference>
<dbReference type="InterPro" id="IPR051172">
    <property type="entry name" value="Chlamydia_OmcB"/>
</dbReference>
<keyword evidence="2" id="KW-1185">Reference proteome</keyword>
<evidence type="ECO:0000313" key="2">
    <source>
        <dbReference type="Proteomes" id="UP001301012"/>
    </source>
</evidence>
<organism evidence="1 2">
    <name type="scientific">Romboutsia sedimentorum</name>
    <dbReference type="NCBI Taxonomy" id="1368474"/>
    <lineage>
        <taxon>Bacteria</taxon>
        <taxon>Bacillati</taxon>
        <taxon>Bacillota</taxon>
        <taxon>Clostridia</taxon>
        <taxon>Peptostreptococcales</taxon>
        <taxon>Peptostreptococcaceae</taxon>
        <taxon>Romboutsia</taxon>
    </lineage>
</organism>
<sequence>MRVINECRIDFKYRLSPQSPLVAKTTLSNIVSTDIVKNILKIEKFVDKKNTYYFDILTYTIDIYNISDYLVTDVFFRDKIPLGTEFIQNSVEINNIKVRCLNPQYGFCIGDINSGYKKSITFKVVVLPLCFCEIIKNYSIIEHDYIYNIEKCPARVPIQSNRVYTKVNEKVFKQLSIDNILTTCDPILKIVDSNVSIEILQTKLVNTPSNDIYGECKSNICMLIVIGSIDYEMIFKSKFQKSKLLRDKFGFSCYMLVPVGIEYVNKNNIKIIIENASSNLINKNTVFINTNILLHY</sequence>